<dbReference type="CDD" id="cd20736">
    <property type="entry name" value="PoNe_Nuclease"/>
    <property type="match status" value="1"/>
</dbReference>
<dbReference type="InterPro" id="IPR011335">
    <property type="entry name" value="Restrct_endonuc-II-like"/>
</dbReference>
<dbReference type="EMBL" id="CP060716">
    <property type="protein sequence ID" value="QNN62913.1"/>
    <property type="molecule type" value="Genomic_DNA"/>
</dbReference>
<dbReference type="KEGG" id="ldn:H9L06_00510"/>
<dbReference type="InterPro" id="IPR003509">
    <property type="entry name" value="UPF0102_YraN-like"/>
</dbReference>
<dbReference type="RefSeq" id="WP_187555383.1">
    <property type="nucleotide sequence ID" value="NZ_CP060716.1"/>
</dbReference>
<dbReference type="GO" id="GO:0003676">
    <property type="term" value="F:nucleic acid binding"/>
    <property type="evidence" value="ECO:0007669"/>
    <property type="project" value="InterPro"/>
</dbReference>
<evidence type="ECO:0000313" key="3">
    <source>
        <dbReference type="EMBL" id="QNN62913.1"/>
    </source>
</evidence>
<dbReference type="Gene3D" id="3.40.1350.10">
    <property type="match status" value="1"/>
</dbReference>
<proteinExistence type="inferred from homology"/>
<dbReference type="NCBIfam" id="NF009150">
    <property type="entry name" value="PRK12497.1-3"/>
    <property type="match status" value="1"/>
</dbReference>
<protein>
    <recommendedName>
        <fullName evidence="2">UPF0102 protein H9L06_00510</fullName>
    </recommendedName>
</protein>
<evidence type="ECO:0000313" key="4">
    <source>
        <dbReference type="Proteomes" id="UP000515934"/>
    </source>
</evidence>
<name>A0A7G9S4Y8_9MICO</name>
<reference evidence="3 4" key="1">
    <citation type="submission" date="2020-08" db="EMBL/GenBank/DDBJ databases">
        <title>Genome sequence of Leucobacter denitrificans KACC 14055T.</title>
        <authorList>
            <person name="Hyun D.-W."/>
            <person name="Bae J.-W."/>
        </authorList>
    </citation>
    <scope>NUCLEOTIDE SEQUENCE [LARGE SCALE GENOMIC DNA]</scope>
    <source>
        <strain evidence="3 4">KACC 14055</strain>
    </source>
</reference>
<gene>
    <name evidence="3" type="ORF">H9L06_00510</name>
</gene>
<dbReference type="AlphaFoldDB" id="A0A7G9S4Y8"/>
<dbReference type="PANTHER" id="PTHR34039">
    <property type="entry name" value="UPF0102 PROTEIN YRAN"/>
    <property type="match status" value="1"/>
</dbReference>
<sequence length="131" mass="14867">MNKLQTTKEPSRTFHNQVLGAKGEGFAEQYLLERGFHLIERNWRCRYGELDLIMREGKTTVAVEVKTRSGTGFGSPLEAITPQKVARLRRLLLEWSRERNVRGGRLRIDGIGITLQSNAPAPQVVHLRSIS</sequence>
<evidence type="ECO:0000256" key="2">
    <source>
        <dbReference type="HAMAP-Rule" id="MF_00048"/>
    </source>
</evidence>
<comment type="similarity">
    <text evidence="1 2">Belongs to the UPF0102 family.</text>
</comment>
<dbReference type="Proteomes" id="UP000515934">
    <property type="component" value="Chromosome"/>
</dbReference>
<dbReference type="Pfam" id="PF02021">
    <property type="entry name" value="UPF0102"/>
    <property type="match status" value="1"/>
</dbReference>
<keyword evidence="4" id="KW-1185">Reference proteome</keyword>
<accession>A0A7G9S4Y8</accession>
<organism evidence="3 4">
    <name type="scientific">Leucobacter denitrificans</name>
    <dbReference type="NCBI Taxonomy" id="683042"/>
    <lineage>
        <taxon>Bacteria</taxon>
        <taxon>Bacillati</taxon>
        <taxon>Actinomycetota</taxon>
        <taxon>Actinomycetes</taxon>
        <taxon>Micrococcales</taxon>
        <taxon>Microbacteriaceae</taxon>
        <taxon>Leucobacter</taxon>
    </lineage>
</organism>
<dbReference type="InterPro" id="IPR011856">
    <property type="entry name" value="tRNA_endonuc-like_dom_sf"/>
</dbReference>
<dbReference type="HAMAP" id="MF_00048">
    <property type="entry name" value="UPF0102"/>
    <property type="match status" value="1"/>
</dbReference>
<dbReference type="NCBIfam" id="NF009154">
    <property type="entry name" value="PRK12497.3-3"/>
    <property type="match status" value="1"/>
</dbReference>
<dbReference type="PANTHER" id="PTHR34039:SF1">
    <property type="entry name" value="UPF0102 PROTEIN YRAN"/>
    <property type="match status" value="1"/>
</dbReference>
<dbReference type="SUPFAM" id="SSF52980">
    <property type="entry name" value="Restriction endonuclease-like"/>
    <property type="match status" value="1"/>
</dbReference>
<evidence type="ECO:0000256" key="1">
    <source>
        <dbReference type="ARBA" id="ARBA00006738"/>
    </source>
</evidence>